<comment type="caution">
    <text evidence="6">The sequence shown here is derived from an EMBL/GenBank/DDBJ whole genome shotgun (WGS) entry which is preliminary data.</text>
</comment>
<evidence type="ECO:0000259" key="5">
    <source>
        <dbReference type="Pfam" id="PF13205"/>
    </source>
</evidence>
<dbReference type="InterPro" id="IPR032812">
    <property type="entry name" value="SbsA_Ig"/>
</dbReference>
<accession>A0AA36J208</accession>
<organism evidence="6 7">
    <name type="scientific">Effrenium voratum</name>
    <dbReference type="NCBI Taxonomy" id="2562239"/>
    <lineage>
        <taxon>Eukaryota</taxon>
        <taxon>Sar</taxon>
        <taxon>Alveolata</taxon>
        <taxon>Dinophyceae</taxon>
        <taxon>Suessiales</taxon>
        <taxon>Symbiodiniaceae</taxon>
        <taxon>Effrenium</taxon>
    </lineage>
</organism>
<dbReference type="InterPro" id="IPR036869">
    <property type="entry name" value="J_dom_sf"/>
</dbReference>
<keyword evidence="7" id="KW-1185">Reference proteome</keyword>
<feature type="transmembrane region" description="Helical" evidence="3">
    <location>
        <begin position="387"/>
        <end position="413"/>
    </location>
</feature>
<dbReference type="Gene3D" id="1.10.287.110">
    <property type="entry name" value="DnaJ domain"/>
    <property type="match status" value="1"/>
</dbReference>
<dbReference type="Proteomes" id="UP001178507">
    <property type="component" value="Unassembled WGS sequence"/>
</dbReference>
<feature type="domain" description="SbsA Ig-like" evidence="5">
    <location>
        <begin position="249"/>
        <end position="368"/>
    </location>
</feature>
<dbReference type="InterPro" id="IPR001623">
    <property type="entry name" value="DnaJ_domain"/>
</dbReference>
<feature type="region of interest" description="Disordered" evidence="2">
    <location>
        <begin position="424"/>
        <end position="444"/>
    </location>
</feature>
<feature type="compositionally biased region" description="Basic and acidic residues" evidence="2">
    <location>
        <begin position="424"/>
        <end position="435"/>
    </location>
</feature>
<evidence type="ECO:0000313" key="6">
    <source>
        <dbReference type="EMBL" id="CAJ1397063.1"/>
    </source>
</evidence>
<dbReference type="CDD" id="cd06257">
    <property type="entry name" value="DnaJ"/>
    <property type="match status" value="1"/>
</dbReference>
<feature type="chain" id="PRO_5041324949" description="SbsA Ig-like domain-containing protein" evidence="4">
    <location>
        <begin position="27"/>
        <end position="606"/>
    </location>
</feature>
<evidence type="ECO:0000256" key="3">
    <source>
        <dbReference type="SAM" id="Phobius"/>
    </source>
</evidence>
<gene>
    <name evidence="6" type="ORF">EVOR1521_LOCUS21153</name>
</gene>
<evidence type="ECO:0000313" key="7">
    <source>
        <dbReference type="Proteomes" id="UP001178507"/>
    </source>
</evidence>
<reference evidence="6" key="1">
    <citation type="submission" date="2023-08" db="EMBL/GenBank/DDBJ databases">
        <authorList>
            <person name="Chen Y."/>
            <person name="Shah S."/>
            <person name="Dougan E. K."/>
            <person name="Thang M."/>
            <person name="Chan C."/>
        </authorList>
    </citation>
    <scope>NUCLEOTIDE SEQUENCE</scope>
</reference>
<dbReference type="Pfam" id="PF13205">
    <property type="entry name" value="Big_5"/>
    <property type="match status" value="1"/>
</dbReference>
<dbReference type="EMBL" id="CAUJNA010003252">
    <property type="protein sequence ID" value="CAJ1397063.1"/>
    <property type="molecule type" value="Genomic_DNA"/>
</dbReference>
<keyword evidence="3" id="KW-1133">Transmembrane helix</keyword>
<name>A0AA36J208_9DINO</name>
<feature type="signal peptide" evidence="4">
    <location>
        <begin position="1"/>
        <end position="26"/>
    </location>
</feature>
<keyword evidence="3" id="KW-0812">Transmembrane</keyword>
<protein>
    <recommendedName>
        <fullName evidence="5">SbsA Ig-like domain-containing protein</fullName>
    </recommendedName>
</protein>
<proteinExistence type="predicted"/>
<evidence type="ECO:0000256" key="2">
    <source>
        <dbReference type="SAM" id="MobiDB-lite"/>
    </source>
</evidence>
<keyword evidence="1 4" id="KW-0732">Signal</keyword>
<feature type="region of interest" description="Disordered" evidence="2">
    <location>
        <begin position="470"/>
        <end position="547"/>
    </location>
</feature>
<dbReference type="AlphaFoldDB" id="A0AA36J208"/>
<dbReference type="SUPFAM" id="SSF46565">
    <property type="entry name" value="Chaperone J-domain"/>
    <property type="match status" value="1"/>
</dbReference>
<evidence type="ECO:0000256" key="4">
    <source>
        <dbReference type="SAM" id="SignalP"/>
    </source>
</evidence>
<feature type="compositionally biased region" description="Low complexity" evidence="2">
    <location>
        <begin position="474"/>
        <end position="490"/>
    </location>
</feature>
<evidence type="ECO:0000256" key="1">
    <source>
        <dbReference type="ARBA" id="ARBA00022729"/>
    </source>
</evidence>
<sequence>MGHEKRMRRWWLLLVARSQATTFTSTSTVVTVTSTTDPCVVATDACECAAGAICRWLAFSGGGGLCQNAHEPSEIECGLCDQQEKCKTSSCADILSACSCASATGCAWDSTACVDSFAATPCSACPTQVGCDVDPPRVVAYSPANGGSYSSGADLRIVLQFSERVTWCPSTETLRFWCAGSVNDESIPRMRVQTLPSTWTIDMSWYLSSITLENERTCGLSIGSSLICDEEGIPFAGLAQGDYSFQLLDTVGPALIDFDPNSMSIAVPLDGNVNFLWSEPVMLNPTESVQAMLSRLEVDTTGTTAAVQTFAITLQAPNAEIISSSLLRIHLDGLLRSGKTYTLELPAGAVTDLAGNPSGDLPAMAYNFRAAVAATGGSVTTPTSGSAVGLVILIVSVAVFCILGGGIGLVKLVRSHGAALKNLLPKDRGSRERRPPSAVSAAPEKASFAAASAAAESAYRAAAAAAERLREEPANSSATNATGATGPAATWAQRPSSKTGNGKVHPGPTSAAPGFNSGRARRSSPPPKEEGGGQKPSAPAPESNLSPEVRAVEKKLHDMMEEPIATRRKLFKELLVEYHPDKNSSPHAKEVFQYVNNARSWFLVET</sequence>
<keyword evidence="3" id="KW-0472">Membrane</keyword>